<keyword evidence="2" id="KW-1185">Reference proteome</keyword>
<accession>A0A8J8SU38</accession>
<evidence type="ECO:0000313" key="1">
    <source>
        <dbReference type="EMBL" id="TNV70774.1"/>
    </source>
</evidence>
<name>A0A8J8SU38_HALGN</name>
<organism evidence="1 2">
    <name type="scientific">Halteria grandinella</name>
    <dbReference type="NCBI Taxonomy" id="5974"/>
    <lineage>
        <taxon>Eukaryota</taxon>
        <taxon>Sar</taxon>
        <taxon>Alveolata</taxon>
        <taxon>Ciliophora</taxon>
        <taxon>Intramacronucleata</taxon>
        <taxon>Spirotrichea</taxon>
        <taxon>Stichotrichia</taxon>
        <taxon>Sporadotrichida</taxon>
        <taxon>Halteriidae</taxon>
        <taxon>Halteria</taxon>
    </lineage>
</organism>
<reference evidence="1" key="1">
    <citation type="submission" date="2019-06" db="EMBL/GenBank/DDBJ databases">
        <authorList>
            <person name="Zheng W."/>
        </authorList>
    </citation>
    <scope>NUCLEOTIDE SEQUENCE</scope>
    <source>
        <strain evidence="1">QDHG01</strain>
    </source>
</reference>
<sequence>MFKSYRVKLLAGKNLGQFTVMCIYKTTIMQYMHVCTVVQKIVSIFQNNMDKSSEIRRSKLCCKLNRFKLSRAFTLPF</sequence>
<evidence type="ECO:0000313" key="2">
    <source>
        <dbReference type="Proteomes" id="UP000785679"/>
    </source>
</evidence>
<dbReference type="EMBL" id="RRYP01032925">
    <property type="protein sequence ID" value="TNV70774.1"/>
    <property type="molecule type" value="Genomic_DNA"/>
</dbReference>
<proteinExistence type="predicted"/>
<comment type="caution">
    <text evidence="1">The sequence shown here is derived from an EMBL/GenBank/DDBJ whole genome shotgun (WGS) entry which is preliminary data.</text>
</comment>
<gene>
    <name evidence="1" type="ORF">FGO68_gene15145</name>
</gene>
<protein>
    <submittedName>
        <fullName evidence="1">Uncharacterized protein</fullName>
    </submittedName>
</protein>
<dbReference type="AlphaFoldDB" id="A0A8J8SU38"/>
<dbReference type="Proteomes" id="UP000785679">
    <property type="component" value="Unassembled WGS sequence"/>
</dbReference>